<evidence type="ECO:0000256" key="6">
    <source>
        <dbReference type="ARBA" id="ARBA00022806"/>
    </source>
</evidence>
<dbReference type="InterPro" id="IPR014001">
    <property type="entry name" value="Helicase_ATP-bd"/>
</dbReference>
<evidence type="ECO:0000256" key="13">
    <source>
        <dbReference type="SAM" id="MobiDB-lite"/>
    </source>
</evidence>
<feature type="compositionally biased region" description="Basic and acidic residues" evidence="13">
    <location>
        <begin position="76"/>
        <end position="86"/>
    </location>
</feature>
<accession>A0A1G4KNZ1</accession>
<keyword evidence="7" id="KW-0067">ATP-binding</keyword>
<dbReference type="FunFam" id="3.40.50.300:FF:000615">
    <property type="entry name" value="pre-mRNA-splicing factor ATP-dependent RNA helicase DEAH7"/>
    <property type="match status" value="1"/>
</dbReference>
<keyword evidence="6" id="KW-0347">Helicase</keyword>
<dbReference type="PROSITE" id="PS51194">
    <property type="entry name" value="HELICASE_CTER"/>
    <property type="match status" value="1"/>
</dbReference>
<dbReference type="SMART" id="SM00490">
    <property type="entry name" value="HELICc"/>
    <property type="match status" value="1"/>
</dbReference>
<feature type="region of interest" description="Disordered" evidence="13">
    <location>
        <begin position="76"/>
        <end position="122"/>
    </location>
</feature>
<evidence type="ECO:0000256" key="11">
    <source>
        <dbReference type="ARBA" id="ARBA00047984"/>
    </source>
</evidence>
<keyword evidence="5" id="KW-0378">Hydrolase</keyword>
<dbReference type="FunFam" id="1.20.120.1080:FF:000018">
    <property type="entry name" value="Pre-mRNA-splicing factor ATP-dependent RNA helicase prp16"/>
    <property type="match status" value="1"/>
</dbReference>
<dbReference type="GO" id="GO:0034458">
    <property type="term" value="F:3'-5' RNA helicase activity"/>
    <property type="evidence" value="ECO:0007669"/>
    <property type="project" value="TreeGrafter"/>
</dbReference>
<dbReference type="GO" id="GO:0071826">
    <property type="term" value="P:protein-RNA complex organization"/>
    <property type="evidence" value="ECO:0007669"/>
    <property type="project" value="UniProtKB-ARBA"/>
</dbReference>
<dbReference type="SMART" id="SM00487">
    <property type="entry name" value="DEXDc"/>
    <property type="match status" value="1"/>
</dbReference>
<dbReference type="PROSITE" id="PS00690">
    <property type="entry name" value="DEAH_ATP_HELICASE"/>
    <property type="match status" value="1"/>
</dbReference>
<comment type="subcellular location">
    <subcellularLocation>
        <location evidence="1">Nucleus</location>
    </subcellularLocation>
</comment>
<dbReference type="InterPro" id="IPR027417">
    <property type="entry name" value="P-loop_NTPase"/>
</dbReference>
<evidence type="ECO:0000313" key="16">
    <source>
        <dbReference type="EMBL" id="SCV06194.1"/>
    </source>
</evidence>
<evidence type="ECO:0000256" key="2">
    <source>
        <dbReference type="ARBA" id="ARBA00012552"/>
    </source>
</evidence>
<dbReference type="AlphaFoldDB" id="A0A1G4KNZ1"/>
<dbReference type="OrthoDB" id="10253254at2759"/>
<evidence type="ECO:0000256" key="8">
    <source>
        <dbReference type="ARBA" id="ARBA00023187"/>
    </source>
</evidence>
<feature type="domain" description="Helicase ATP-binding" evidence="14">
    <location>
        <begin position="400"/>
        <end position="564"/>
    </location>
</feature>
<dbReference type="EC" id="3.6.4.13" evidence="2"/>
<dbReference type="InterPro" id="IPR011709">
    <property type="entry name" value="DEAD-box_helicase_OB_fold"/>
</dbReference>
<dbReference type="PANTHER" id="PTHR18934">
    <property type="entry name" value="ATP-DEPENDENT RNA HELICASE"/>
    <property type="match status" value="1"/>
</dbReference>
<dbReference type="GO" id="GO:0000398">
    <property type="term" value="P:mRNA splicing, via spliceosome"/>
    <property type="evidence" value="ECO:0007669"/>
    <property type="project" value="UniProtKB-ARBA"/>
</dbReference>
<feature type="region of interest" description="Disordered" evidence="13">
    <location>
        <begin position="1080"/>
        <end position="1104"/>
    </location>
</feature>
<comment type="catalytic activity">
    <reaction evidence="11">
        <text>ATP + H2O = ADP + phosphate + H(+)</text>
        <dbReference type="Rhea" id="RHEA:13065"/>
        <dbReference type="ChEBI" id="CHEBI:15377"/>
        <dbReference type="ChEBI" id="CHEBI:15378"/>
        <dbReference type="ChEBI" id="CHEBI:30616"/>
        <dbReference type="ChEBI" id="CHEBI:43474"/>
        <dbReference type="ChEBI" id="CHEBI:456216"/>
        <dbReference type="EC" id="3.6.4.13"/>
    </reaction>
</comment>
<dbReference type="EMBL" id="LT598447">
    <property type="protein sequence ID" value="SCV06194.1"/>
    <property type="molecule type" value="Genomic_DNA"/>
</dbReference>
<reference evidence="17" key="1">
    <citation type="submission" date="2016-03" db="EMBL/GenBank/DDBJ databases">
        <authorList>
            <person name="Devillers Hugo."/>
        </authorList>
    </citation>
    <scope>NUCLEOTIDE SEQUENCE [LARGE SCALE GENOMIC DNA]</scope>
</reference>
<evidence type="ECO:0000313" key="17">
    <source>
        <dbReference type="Proteomes" id="UP000189911"/>
    </source>
</evidence>
<dbReference type="Pfam" id="PF07717">
    <property type="entry name" value="OB_NTP_bind"/>
    <property type="match status" value="1"/>
</dbReference>
<dbReference type="Proteomes" id="UP000189911">
    <property type="component" value="Chromosome H"/>
</dbReference>
<dbReference type="Gene3D" id="3.40.50.300">
    <property type="entry name" value="P-loop containing nucleotide triphosphate hydrolases"/>
    <property type="match status" value="2"/>
</dbReference>
<evidence type="ECO:0000259" key="14">
    <source>
        <dbReference type="PROSITE" id="PS51192"/>
    </source>
</evidence>
<dbReference type="InterPro" id="IPR002464">
    <property type="entry name" value="DNA/RNA_helicase_DEAH_CS"/>
</dbReference>
<sequence length="1104" mass="124024">MPDGLIKLIQQHTTSNVTNNFVKTVQNLAKVHVHDVSKFTKSCMALGKFKGQEEFLGELHSKLIGKETSTLDEVKDVPRKTNESRAKLKQQVRRPQKLGTRGLQFQDEDLSDSDPALNAPGQATVPVTKKISFKKMSKDKAQSLKQYSERVENDSKHQEVKTGSLLVPELVSFPHTSSDATPLEFEPEQDEIFSMDDSDSASDDQILEEDRDWYDNDDDYGYQVAGAFNMTEAAYAKDALARTFRKENRNSIDTKSQIHLSSMTLSQRKELIPPFLLKYKQDPSFFANMSNLTDAQDLSNRRIIDPIRNPDSDFSLNAKKGSRAVAERRSKEVHKAKMEETNDLTGTAIGQIIGLKDGEKTAVSQSTDSSNNLENSKENFESIQRVRKTLPAFKARSELLQIIRDNQVIVVIGETGSGKTTQLAQFLEEDGYCNGGQLIGCTQPRRVAAISVATRVAMEKGVKLGNEVGYSIRFEDKTTSRTKIKFMTDGILLRETLMSTMLEKYSCIIMDEAHERSLNTDILFGIFKNLLAIRRDLKLIITSATMNANKFSQFFGGSPMFTIPGRTFPVETVFSRHPVSDYVESAILQASKIHLSSPVSSGDILIFMTGQEDIEATCAGLREKLSEINTKKRLGNMESTELNDIEILPIYSALPADVQGKIFNCTPNKRKVVVATNIAETSLTVDGVKYVIDCGYSKLKVYNPQIGLDILQIAPISMASANQRSGRAGRTGPGIAYRLYTEDSFFDDMYVQTIPEIQRTNLSNTLLLLKYLGVKDVLAFPFVDPPPEQIVMSSLFELWTVGALDNFGKLTELGGQMASFPLQPSLSKMLLSASQSGCSEEVLTIVSMLSVPQIFYRPKERQEESDQARTRFFVPESDHLTLLNVFSQWKANNFSSAWCRRNFLQFKSLQRAKSIRDQLRTLMEKKRIIIVSSGTDWDIIRKCVCSGYAHQAARLSGLNKYVHLRNGLELRIHPASALFRAGDLPPYVVYHEMLLTSNEYINTVTAVDPFWLMKYGLLFYNVSRRREDVEDSGIYADESPERIKDNLDLSIEQCMMKKEIVKQKLLKDTITASADISCETNKKKPESVAKKPGGQIGFKRRRPL</sequence>
<dbReference type="Pfam" id="PF21010">
    <property type="entry name" value="HA2_C"/>
    <property type="match status" value="1"/>
</dbReference>
<evidence type="ECO:0000256" key="9">
    <source>
        <dbReference type="ARBA" id="ARBA00023242"/>
    </source>
</evidence>
<dbReference type="GO" id="GO:0003723">
    <property type="term" value="F:RNA binding"/>
    <property type="evidence" value="ECO:0007669"/>
    <property type="project" value="TreeGrafter"/>
</dbReference>
<dbReference type="Pfam" id="PF00271">
    <property type="entry name" value="Helicase_C"/>
    <property type="match status" value="1"/>
</dbReference>
<feature type="domain" description="Helicase C-terminal" evidence="15">
    <location>
        <begin position="582"/>
        <end position="773"/>
    </location>
</feature>
<dbReference type="GO" id="GO:0005524">
    <property type="term" value="F:ATP binding"/>
    <property type="evidence" value="ECO:0007669"/>
    <property type="project" value="UniProtKB-KW"/>
</dbReference>
<dbReference type="SUPFAM" id="SSF52540">
    <property type="entry name" value="P-loop containing nucleoside triphosphate hydrolases"/>
    <property type="match status" value="1"/>
</dbReference>
<dbReference type="FunFam" id="3.40.50.300:FF:000007">
    <property type="entry name" value="Pre-mRNA-splicing factor ATP-dependent RNA helicase"/>
    <property type="match status" value="1"/>
</dbReference>
<dbReference type="GO" id="GO:0016787">
    <property type="term" value="F:hydrolase activity"/>
    <property type="evidence" value="ECO:0007669"/>
    <property type="project" value="UniProtKB-KW"/>
</dbReference>
<dbReference type="Pfam" id="PF00270">
    <property type="entry name" value="DEAD"/>
    <property type="match status" value="1"/>
</dbReference>
<proteinExistence type="inferred from homology"/>
<protein>
    <recommendedName>
        <fullName evidence="12">Pre-mRNA-splicing factor ATP-dependent RNA helicase PRP16</fullName>
        <ecNumber evidence="2">3.6.4.13</ecNumber>
    </recommendedName>
</protein>
<evidence type="ECO:0000256" key="10">
    <source>
        <dbReference type="ARBA" id="ARBA00038040"/>
    </source>
</evidence>
<keyword evidence="3" id="KW-0507">mRNA processing</keyword>
<feature type="compositionally biased region" description="Basic residues" evidence="13">
    <location>
        <begin position="87"/>
        <end position="96"/>
    </location>
</feature>
<keyword evidence="9" id="KW-0539">Nucleus</keyword>
<dbReference type="Pfam" id="PF04408">
    <property type="entry name" value="WHD_HA2"/>
    <property type="match status" value="1"/>
</dbReference>
<evidence type="ECO:0000256" key="1">
    <source>
        <dbReference type="ARBA" id="ARBA00004123"/>
    </source>
</evidence>
<dbReference type="InterPro" id="IPR001650">
    <property type="entry name" value="Helicase_C-like"/>
</dbReference>
<gene>
    <name evidence="16" type="ORF">LANO_0H24168G</name>
</gene>
<evidence type="ECO:0000256" key="5">
    <source>
        <dbReference type="ARBA" id="ARBA00022801"/>
    </source>
</evidence>
<feature type="compositionally biased region" description="Basic and acidic residues" evidence="13">
    <location>
        <begin position="1080"/>
        <end position="1089"/>
    </location>
</feature>
<keyword evidence="8" id="KW-0508">mRNA splicing</keyword>
<dbReference type="SMART" id="SM00847">
    <property type="entry name" value="HA2"/>
    <property type="match status" value="1"/>
</dbReference>
<name>A0A1G4KNZ1_9SACH</name>
<evidence type="ECO:0000259" key="15">
    <source>
        <dbReference type="PROSITE" id="PS51194"/>
    </source>
</evidence>
<evidence type="ECO:0000256" key="3">
    <source>
        <dbReference type="ARBA" id="ARBA00022664"/>
    </source>
</evidence>
<dbReference type="Gene3D" id="1.20.120.1080">
    <property type="match status" value="1"/>
</dbReference>
<dbReference type="PANTHER" id="PTHR18934:SF91">
    <property type="entry name" value="PRE-MRNA-SPLICING FACTOR ATP-DEPENDENT RNA HELICASE PRP16"/>
    <property type="match status" value="1"/>
</dbReference>
<keyword evidence="4" id="KW-0547">Nucleotide-binding</keyword>
<organism evidence="16 17">
    <name type="scientific">Lachancea nothofagi CBS 11611</name>
    <dbReference type="NCBI Taxonomy" id="1266666"/>
    <lineage>
        <taxon>Eukaryota</taxon>
        <taxon>Fungi</taxon>
        <taxon>Dikarya</taxon>
        <taxon>Ascomycota</taxon>
        <taxon>Saccharomycotina</taxon>
        <taxon>Saccharomycetes</taxon>
        <taxon>Saccharomycetales</taxon>
        <taxon>Saccharomycetaceae</taxon>
        <taxon>Lachancea</taxon>
    </lineage>
</organism>
<dbReference type="PROSITE" id="PS51192">
    <property type="entry name" value="HELICASE_ATP_BIND_1"/>
    <property type="match status" value="1"/>
</dbReference>
<evidence type="ECO:0000256" key="7">
    <source>
        <dbReference type="ARBA" id="ARBA00022840"/>
    </source>
</evidence>
<dbReference type="InterPro" id="IPR007502">
    <property type="entry name" value="Helicase-assoc_dom"/>
</dbReference>
<evidence type="ECO:0000256" key="4">
    <source>
        <dbReference type="ARBA" id="ARBA00022741"/>
    </source>
</evidence>
<dbReference type="CDD" id="cd18791">
    <property type="entry name" value="SF2_C_RHA"/>
    <property type="match status" value="1"/>
</dbReference>
<comment type="similarity">
    <text evidence="10">Belongs to the DEAD box helicase family. DEAH subfamily. PRP16 sub-subfamily.</text>
</comment>
<dbReference type="GO" id="GO:0022613">
    <property type="term" value="P:ribonucleoprotein complex biogenesis"/>
    <property type="evidence" value="ECO:0007669"/>
    <property type="project" value="UniProtKB-ARBA"/>
</dbReference>
<evidence type="ECO:0000256" key="12">
    <source>
        <dbReference type="ARBA" id="ARBA00070009"/>
    </source>
</evidence>
<dbReference type="InterPro" id="IPR048333">
    <property type="entry name" value="HA2_WH"/>
</dbReference>
<dbReference type="InterPro" id="IPR011545">
    <property type="entry name" value="DEAD/DEAH_box_helicase_dom"/>
</dbReference>
<dbReference type="GO" id="GO:0005681">
    <property type="term" value="C:spliceosomal complex"/>
    <property type="evidence" value="ECO:0007669"/>
    <property type="project" value="UniProtKB-ARBA"/>
</dbReference>
<keyword evidence="17" id="KW-1185">Reference proteome</keyword>